<accession>A0A3A8EMI6</accession>
<reference evidence="2 3" key="1">
    <citation type="submission" date="2018-09" db="EMBL/GenBank/DDBJ databases">
        <title>The draft genome of Acinetobacter spp. strains.</title>
        <authorList>
            <person name="Qin J."/>
            <person name="Feng Y."/>
            <person name="Zong Z."/>
        </authorList>
    </citation>
    <scope>NUCLEOTIDE SEQUENCE [LARGE SCALE GENOMIC DNA]</scope>
    <source>
        <strain evidence="2 3">WCHAc060012</strain>
    </source>
</reference>
<evidence type="ECO:0000313" key="2">
    <source>
        <dbReference type="EMBL" id="RKG34696.1"/>
    </source>
</evidence>
<dbReference type="InterPro" id="IPR036291">
    <property type="entry name" value="NAD(P)-bd_dom_sf"/>
</dbReference>
<dbReference type="InterPro" id="IPR016040">
    <property type="entry name" value="NAD(P)-bd_dom"/>
</dbReference>
<dbReference type="Gene3D" id="3.40.50.720">
    <property type="entry name" value="NAD(P)-binding Rossmann-like Domain"/>
    <property type="match status" value="1"/>
</dbReference>
<sequence length="291" mass="30945">MKIAITGATGQLGQLVIQALLKRVPADKIIALIRNKNKAADLAAQGIELRHFDYDAPETLVSALEGIDKLLLISANEIGRRLPQHQAVIQAAQTARVPYIAYTSLLRADTNPLGLAQEHRDTEALIQASGLNYTLLRNNWYSENYLAGLEQYIASGKLLSAAKNGQISSASRADYAEAAAAVLTSAGHEQKIYELAGSESFSKADLAAFITQVSGQPVEYLEIGGAALAQGLTAAGLPEGLVNLITEADIETANGVMFSDSKDLEQLIGHKTISIQSQIKSLVHSANIASL</sequence>
<gene>
    <name evidence="2" type="ORF">D7V32_01165</name>
</gene>
<evidence type="ECO:0000313" key="3">
    <source>
        <dbReference type="Proteomes" id="UP000282388"/>
    </source>
</evidence>
<dbReference type="Gene3D" id="3.90.25.10">
    <property type="entry name" value="UDP-galactose 4-epimerase, domain 1"/>
    <property type="match status" value="1"/>
</dbReference>
<dbReference type="InterPro" id="IPR052718">
    <property type="entry name" value="NmrA-type_oxidoreductase"/>
</dbReference>
<dbReference type="SUPFAM" id="SSF51735">
    <property type="entry name" value="NAD(P)-binding Rossmann-fold domains"/>
    <property type="match status" value="1"/>
</dbReference>
<dbReference type="PANTHER" id="PTHR47129:SF1">
    <property type="entry name" value="NMRA-LIKE DOMAIN-CONTAINING PROTEIN"/>
    <property type="match status" value="1"/>
</dbReference>
<comment type="caution">
    <text evidence="2">The sequence shown here is derived from an EMBL/GenBank/DDBJ whole genome shotgun (WGS) entry which is preliminary data.</text>
</comment>
<dbReference type="RefSeq" id="WP_120401077.1">
    <property type="nucleotide sequence ID" value="NZ_RAXV01000001.1"/>
</dbReference>
<feature type="domain" description="NAD(P)-binding" evidence="1">
    <location>
        <begin position="7"/>
        <end position="184"/>
    </location>
</feature>
<dbReference type="CDD" id="cd05269">
    <property type="entry name" value="TMR_SDR_a"/>
    <property type="match status" value="1"/>
</dbReference>
<name>A0A3A8EMI6_9GAMM</name>
<dbReference type="Proteomes" id="UP000282388">
    <property type="component" value="Unassembled WGS sequence"/>
</dbReference>
<dbReference type="AlphaFoldDB" id="A0A3A8EMI6"/>
<dbReference type="EMBL" id="RAXV01000001">
    <property type="protein sequence ID" value="RKG34696.1"/>
    <property type="molecule type" value="Genomic_DNA"/>
</dbReference>
<evidence type="ECO:0000259" key="1">
    <source>
        <dbReference type="Pfam" id="PF13460"/>
    </source>
</evidence>
<organism evidence="2 3">
    <name type="scientific">Acinetobacter tianfuensis</name>
    <dbReference type="NCBI Taxonomy" id="2419603"/>
    <lineage>
        <taxon>Bacteria</taxon>
        <taxon>Pseudomonadati</taxon>
        <taxon>Pseudomonadota</taxon>
        <taxon>Gammaproteobacteria</taxon>
        <taxon>Moraxellales</taxon>
        <taxon>Moraxellaceae</taxon>
        <taxon>Acinetobacter</taxon>
    </lineage>
</organism>
<dbReference type="PANTHER" id="PTHR47129">
    <property type="entry name" value="QUINONE OXIDOREDUCTASE 2"/>
    <property type="match status" value="1"/>
</dbReference>
<keyword evidence="3" id="KW-1185">Reference proteome</keyword>
<dbReference type="Pfam" id="PF13460">
    <property type="entry name" value="NAD_binding_10"/>
    <property type="match status" value="1"/>
</dbReference>
<protein>
    <submittedName>
        <fullName evidence="2">SDR family oxidoreductase</fullName>
    </submittedName>
</protein>
<proteinExistence type="predicted"/>
<dbReference type="OrthoDB" id="5510591at2"/>